<keyword evidence="1" id="KW-0677">Repeat</keyword>
<dbReference type="PANTHER" id="PTHR24134:SF9">
    <property type="entry name" value="ANKYRIN REPEAT AND SOCS BOX PROTEIN 8"/>
    <property type="match status" value="1"/>
</dbReference>
<feature type="repeat" description="ANK" evidence="3">
    <location>
        <begin position="117"/>
        <end position="149"/>
    </location>
</feature>
<gene>
    <name evidence="4" type="ORF">BDP27DRAFT_1367865</name>
</gene>
<evidence type="ECO:0000256" key="2">
    <source>
        <dbReference type="ARBA" id="ARBA00023043"/>
    </source>
</evidence>
<keyword evidence="5" id="KW-1185">Reference proteome</keyword>
<dbReference type="PANTHER" id="PTHR24134">
    <property type="entry name" value="ANKYRIN REPEAT-CONTAINING PROTEIN DDB_G0279043"/>
    <property type="match status" value="1"/>
</dbReference>
<dbReference type="InterPro" id="IPR036770">
    <property type="entry name" value="Ankyrin_rpt-contain_sf"/>
</dbReference>
<dbReference type="Pfam" id="PF12796">
    <property type="entry name" value="Ank_2"/>
    <property type="match status" value="1"/>
</dbReference>
<feature type="repeat" description="ANK" evidence="3">
    <location>
        <begin position="83"/>
        <end position="115"/>
    </location>
</feature>
<dbReference type="InterPro" id="IPR002110">
    <property type="entry name" value="Ankyrin_rpt"/>
</dbReference>
<dbReference type="SMART" id="SM00248">
    <property type="entry name" value="ANK"/>
    <property type="match status" value="3"/>
</dbReference>
<name>A0A9P5U1G1_9AGAR</name>
<evidence type="ECO:0000256" key="1">
    <source>
        <dbReference type="ARBA" id="ARBA00022737"/>
    </source>
</evidence>
<dbReference type="AlphaFoldDB" id="A0A9P5U1G1"/>
<organism evidence="4 5">
    <name type="scientific">Rhodocollybia butyracea</name>
    <dbReference type="NCBI Taxonomy" id="206335"/>
    <lineage>
        <taxon>Eukaryota</taxon>
        <taxon>Fungi</taxon>
        <taxon>Dikarya</taxon>
        <taxon>Basidiomycota</taxon>
        <taxon>Agaricomycotina</taxon>
        <taxon>Agaricomycetes</taxon>
        <taxon>Agaricomycetidae</taxon>
        <taxon>Agaricales</taxon>
        <taxon>Marasmiineae</taxon>
        <taxon>Omphalotaceae</taxon>
        <taxon>Rhodocollybia</taxon>
    </lineage>
</organism>
<evidence type="ECO:0000313" key="5">
    <source>
        <dbReference type="Proteomes" id="UP000772434"/>
    </source>
</evidence>
<dbReference type="SUPFAM" id="SSF48403">
    <property type="entry name" value="Ankyrin repeat"/>
    <property type="match status" value="1"/>
</dbReference>
<dbReference type="Proteomes" id="UP000772434">
    <property type="component" value="Unassembled WGS sequence"/>
</dbReference>
<reference evidence="4" key="1">
    <citation type="submission" date="2020-11" db="EMBL/GenBank/DDBJ databases">
        <authorList>
            <consortium name="DOE Joint Genome Institute"/>
            <person name="Ahrendt S."/>
            <person name="Riley R."/>
            <person name="Andreopoulos W."/>
            <person name="Labutti K."/>
            <person name="Pangilinan J."/>
            <person name="Ruiz-Duenas F.J."/>
            <person name="Barrasa J.M."/>
            <person name="Sanchez-Garcia M."/>
            <person name="Camarero S."/>
            <person name="Miyauchi S."/>
            <person name="Serrano A."/>
            <person name="Linde D."/>
            <person name="Babiker R."/>
            <person name="Drula E."/>
            <person name="Ayuso-Fernandez I."/>
            <person name="Pacheco R."/>
            <person name="Padilla G."/>
            <person name="Ferreira P."/>
            <person name="Barriuso J."/>
            <person name="Kellner H."/>
            <person name="Castanera R."/>
            <person name="Alfaro M."/>
            <person name="Ramirez L."/>
            <person name="Pisabarro A.G."/>
            <person name="Kuo A."/>
            <person name="Tritt A."/>
            <person name="Lipzen A."/>
            <person name="He G."/>
            <person name="Yan M."/>
            <person name="Ng V."/>
            <person name="Cullen D."/>
            <person name="Martin F."/>
            <person name="Rosso M.-N."/>
            <person name="Henrissat B."/>
            <person name="Hibbett D."/>
            <person name="Martinez A.T."/>
            <person name="Grigoriev I.V."/>
        </authorList>
    </citation>
    <scope>NUCLEOTIDE SEQUENCE</scope>
    <source>
        <strain evidence="4">AH 40177</strain>
    </source>
</reference>
<comment type="caution">
    <text evidence="4">The sequence shown here is derived from an EMBL/GenBank/DDBJ whole genome shotgun (WGS) entry which is preliminary data.</text>
</comment>
<dbReference type="OrthoDB" id="194358at2759"/>
<dbReference type="PRINTS" id="PR01415">
    <property type="entry name" value="ANKYRIN"/>
</dbReference>
<accession>A0A9P5U1G1</accession>
<sequence length="311" mass="34351">MSNNTGEGFGWGLARVDLHALILTCSRLHAILQPELEAALTDTELGRDVFVKAVEAGKLHTVAKLLAPPHLINPNLRLRHSYEYDTPLHIAAKTGRRDIAALLLEAGADVSAQFTSYEYQPLHLAAFCKHLEMMKLLLEHGAPVDSLFRSRDGPHSQTALHYACEYVETGHLLLDYGADLEHPHQHGTPLRWAAYGYCLEPSPRTRDTVLFPLKRGADPAPTLSGNILCDIIPIQPRVPSSELDKNLIAALLAHGVSRDTAMEDILLRLSTLAKRARYTESEYLAAVTEILDEAEKAIPSVLAELRDSRNL</sequence>
<proteinExistence type="predicted"/>
<keyword evidence="2 3" id="KW-0040">ANK repeat</keyword>
<dbReference type="Gene3D" id="1.25.40.20">
    <property type="entry name" value="Ankyrin repeat-containing domain"/>
    <property type="match status" value="1"/>
</dbReference>
<dbReference type="PROSITE" id="PS50088">
    <property type="entry name" value="ANK_REPEAT"/>
    <property type="match status" value="2"/>
</dbReference>
<protein>
    <submittedName>
        <fullName evidence="4">Ankyrin repeat-containing domain protein</fullName>
    </submittedName>
</protein>
<dbReference type="PROSITE" id="PS50297">
    <property type="entry name" value="ANK_REP_REGION"/>
    <property type="match status" value="2"/>
</dbReference>
<evidence type="ECO:0000256" key="3">
    <source>
        <dbReference type="PROSITE-ProRule" id="PRU00023"/>
    </source>
</evidence>
<evidence type="ECO:0000313" key="4">
    <source>
        <dbReference type="EMBL" id="KAF9063615.1"/>
    </source>
</evidence>
<dbReference type="EMBL" id="JADNRY010000142">
    <property type="protein sequence ID" value="KAF9063615.1"/>
    <property type="molecule type" value="Genomic_DNA"/>
</dbReference>